<dbReference type="EMBL" id="QFPP01000108">
    <property type="protein sequence ID" value="PZQ74914.1"/>
    <property type="molecule type" value="Genomic_DNA"/>
</dbReference>
<evidence type="ECO:0000313" key="1">
    <source>
        <dbReference type="EMBL" id="PZQ74914.1"/>
    </source>
</evidence>
<organism evidence="1 2">
    <name type="scientific">Variovorax paradoxus</name>
    <dbReference type="NCBI Taxonomy" id="34073"/>
    <lineage>
        <taxon>Bacteria</taxon>
        <taxon>Pseudomonadati</taxon>
        <taxon>Pseudomonadota</taxon>
        <taxon>Betaproteobacteria</taxon>
        <taxon>Burkholderiales</taxon>
        <taxon>Comamonadaceae</taxon>
        <taxon>Variovorax</taxon>
    </lineage>
</organism>
<evidence type="ECO:0000313" key="2">
    <source>
        <dbReference type="Proteomes" id="UP000249135"/>
    </source>
</evidence>
<dbReference type="Proteomes" id="UP000249135">
    <property type="component" value="Unassembled WGS sequence"/>
</dbReference>
<accession>A0A2W5QCV1</accession>
<protein>
    <submittedName>
        <fullName evidence="1">Uncharacterized protein</fullName>
    </submittedName>
</protein>
<comment type="caution">
    <text evidence="1">The sequence shown here is derived from an EMBL/GenBank/DDBJ whole genome shotgun (WGS) entry which is preliminary data.</text>
</comment>
<reference evidence="1 2" key="1">
    <citation type="submission" date="2017-08" db="EMBL/GenBank/DDBJ databases">
        <title>Infants hospitalized years apart are colonized by the same room-sourced microbial strains.</title>
        <authorList>
            <person name="Brooks B."/>
            <person name="Olm M.R."/>
            <person name="Firek B.A."/>
            <person name="Baker R."/>
            <person name="Thomas B.C."/>
            <person name="Morowitz M.J."/>
            <person name="Banfield J.F."/>
        </authorList>
    </citation>
    <scope>NUCLEOTIDE SEQUENCE [LARGE SCALE GENOMIC DNA]</scope>
    <source>
        <strain evidence="1">S2_005_003_R2_41</strain>
    </source>
</reference>
<dbReference type="AlphaFoldDB" id="A0A2W5QCV1"/>
<sequence>MPSNKSYPGLSAENYITAPAPGVITHVAIHRVTGVVTAVGIDHEPLDTNLGQRHAVAVGSVPEIGKPLAGVEIARNEVTGSPL</sequence>
<name>A0A2W5QCV1_VARPD</name>
<gene>
    <name evidence="1" type="ORF">DI563_11045</name>
</gene>
<proteinExistence type="predicted"/>